<dbReference type="EMBL" id="FMSH01000173">
    <property type="protein sequence ID" value="SCU75796.1"/>
    <property type="molecule type" value="Genomic_DNA"/>
</dbReference>
<evidence type="ECO:0000256" key="1">
    <source>
        <dbReference type="SAM" id="MobiDB-lite"/>
    </source>
</evidence>
<sequence length="97" mass="10522">MDRRPHRREGRGVAGICALGERKLVAALGGVARQSLGRRDRCTPTTRERQAQGNRGRAGTLRDGEGALAAEELDTRTHVDPATHCCPARESQQAVNH</sequence>
<evidence type="ECO:0000313" key="2">
    <source>
        <dbReference type="EMBL" id="SCU75796.1"/>
    </source>
</evidence>
<dbReference type="AlphaFoldDB" id="A0A1K0J9N2"/>
<name>A0A1K0J9N2_CUPNE</name>
<accession>A0A1K0J9N2</accession>
<protein>
    <submittedName>
        <fullName evidence="2">Uncharacterized protein</fullName>
    </submittedName>
</protein>
<gene>
    <name evidence="2" type="ORF">CNECB9_2540029</name>
</gene>
<proteinExistence type="predicted"/>
<reference evidence="2" key="1">
    <citation type="submission" date="2016-09" db="EMBL/GenBank/DDBJ databases">
        <authorList>
            <person name="Capua I."/>
            <person name="De Benedictis P."/>
            <person name="Joannis T."/>
            <person name="Lombin L.H."/>
            <person name="Cattoli G."/>
        </authorList>
    </citation>
    <scope>NUCLEOTIDE SEQUENCE</scope>
    <source>
        <strain evidence="2">B9</strain>
    </source>
</reference>
<organism evidence="2">
    <name type="scientific">Cupriavidus necator</name>
    <name type="common">Alcaligenes eutrophus</name>
    <name type="synonym">Ralstonia eutropha</name>
    <dbReference type="NCBI Taxonomy" id="106590"/>
    <lineage>
        <taxon>Bacteria</taxon>
        <taxon>Pseudomonadati</taxon>
        <taxon>Pseudomonadota</taxon>
        <taxon>Betaproteobacteria</taxon>
        <taxon>Burkholderiales</taxon>
        <taxon>Burkholderiaceae</taxon>
        <taxon>Cupriavidus</taxon>
    </lineage>
</organism>
<feature type="compositionally biased region" description="Basic and acidic residues" evidence="1">
    <location>
        <begin position="37"/>
        <end position="50"/>
    </location>
</feature>
<feature type="region of interest" description="Disordered" evidence="1">
    <location>
        <begin position="35"/>
        <end position="64"/>
    </location>
</feature>